<evidence type="ECO:0000256" key="2">
    <source>
        <dbReference type="SAM" id="MobiDB-lite"/>
    </source>
</evidence>
<proteinExistence type="inferred from homology"/>
<dbReference type="PANTHER" id="PTHR43657">
    <property type="entry name" value="TRYPTOPHAN RNA-BINDING ATTENUATOR PROTEIN-LIKE PROTEIN"/>
    <property type="match status" value="1"/>
</dbReference>
<dbReference type="GO" id="GO:0005739">
    <property type="term" value="C:mitochondrion"/>
    <property type="evidence" value="ECO:0007669"/>
    <property type="project" value="UniProtKB-SubCell"/>
</dbReference>
<feature type="compositionally biased region" description="Low complexity" evidence="2">
    <location>
        <begin position="22"/>
        <end position="41"/>
    </location>
</feature>
<gene>
    <name evidence="3" type="ORF">PsYK624_106470</name>
</gene>
<dbReference type="NCBIfam" id="TIGR00266">
    <property type="entry name" value="TIGR00266 family protein"/>
    <property type="match status" value="1"/>
</dbReference>
<evidence type="ECO:0000256" key="1">
    <source>
        <dbReference type="RuleBase" id="RU363045"/>
    </source>
</evidence>
<feature type="region of interest" description="Disordered" evidence="2">
    <location>
        <begin position="1"/>
        <end position="68"/>
    </location>
</feature>
<protein>
    <recommendedName>
        <fullName evidence="1">Altered inheritance of mitochondria protein 24, mitochondrial</fullName>
    </recommendedName>
</protein>
<organism evidence="3 4">
    <name type="scientific">Phanerochaete sordida</name>
    <dbReference type="NCBI Taxonomy" id="48140"/>
    <lineage>
        <taxon>Eukaryota</taxon>
        <taxon>Fungi</taxon>
        <taxon>Dikarya</taxon>
        <taxon>Basidiomycota</taxon>
        <taxon>Agaricomycotina</taxon>
        <taxon>Agaricomycetes</taxon>
        <taxon>Polyporales</taxon>
        <taxon>Phanerochaetaceae</taxon>
        <taxon>Phanerochaete</taxon>
    </lineage>
</organism>
<dbReference type="InterPro" id="IPR002838">
    <property type="entry name" value="AIM24"/>
</dbReference>
<dbReference type="OrthoDB" id="1705416at2759"/>
<dbReference type="PANTHER" id="PTHR43657:SF1">
    <property type="entry name" value="ALTERED INHERITANCE OF MITOCHONDRIA PROTEIN 24, MITOCHONDRIAL"/>
    <property type="match status" value="1"/>
</dbReference>
<comment type="caution">
    <text evidence="3">The sequence shown here is derived from an EMBL/GenBank/DDBJ whole genome shotgun (WGS) entry which is preliminary data.</text>
</comment>
<sequence>MSFNPSFPSPGQPGGGYPGAPPQQGYPGAGGQSAYPGMASPGYPPPHSPQPPQQQQQQQGGSGARNIDTSINFEGAQFRVSYRDNNSLLSVRIPPGMELKAKPGCMVAMDASVKIRGKLKVSFKKLITGSDLSESTFTGPGEVLMAPETWGDIVPIQLDGSTTWNFSKHAFLCCTHGVTRAHKAQSLGKALFSGEGLFVEQCTGAGIIFVSSIGAIVQRHLQPNEQWIVDNGHLVAWTAKYSVERIQAGGLLSGAKTDEGLVCRFTGPGTVYIQTRNPDVLISWISEQLPSSG</sequence>
<evidence type="ECO:0000313" key="4">
    <source>
        <dbReference type="Proteomes" id="UP000703269"/>
    </source>
</evidence>
<dbReference type="InterPro" id="IPR036983">
    <property type="entry name" value="AIM24_sf"/>
</dbReference>
<dbReference type="EMBL" id="BPQB01000040">
    <property type="protein sequence ID" value="GJE94477.1"/>
    <property type="molecule type" value="Genomic_DNA"/>
</dbReference>
<dbReference type="Proteomes" id="UP000703269">
    <property type="component" value="Unassembled WGS sequence"/>
</dbReference>
<comment type="subcellular location">
    <subcellularLocation>
        <location evidence="1">Mitochondrion</location>
    </subcellularLocation>
</comment>
<dbReference type="SUPFAM" id="SSF51219">
    <property type="entry name" value="TRAP-like"/>
    <property type="match status" value="1"/>
</dbReference>
<feature type="compositionally biased region" description="Pro residues" evidence="2">
    <location>
        <begin position="42"/>
        <end position="52"/>
    </location>
</feature>
<dbReference type="Pfam" id="PF01987">
    <property type="entry name" value="AIM24"/>
    <property type="match status" value="1"/>
</dbReference>
<dbReference type="AlphaFoldDB" id="A0A9P3GF00"/>
<reference evidence="3 4" key="1">
    <citation type="submission" date="2021-08" db="EMBL/GenBank/DDBJ databases">
        <title>Draft Genome Sequence of Phanerochaete sordida strain YK-624.</title>
        <authorList>
            <person name="Mori T."/>
            <person name="Dohra H."/>
            <person name="Suzuki T."/>
            <person name="Kawagishi H."/>
            <person name="Hirai H."/>
        </authorList>
    </citation>
    <scope>NUCLEOTIDE SEQUENCE [LARGE SCALE GENOMIC DNA]</scope>
    <source>
        <strain evidence="3 4">YK-624</strain>
    </source>
</reference>
<name>A0A9P3GF00_9APHY</name>
<dbReference type="Gene3D" id="3.60.160.10">
    <property type="entry name" value="Mitochondrial biogenesis AIM24"/>
    <property type="match status" value="1"/>
</dbReference>
<dbReference type="InterPro" id="IPR016031">
    <property type="entry name" value="Trp_RNA-bd_attenuator-like_dom"/>
</dbReference>
<accession>A0A9P3GF00</accession>
<evidence type="ECO:0000313" key="3">
    <source>
        <dbReference type="EMBL" id="GJE94477.1"/>
    </source>
</evidence>
<keyword evidence="1" id="KW-0496">Mitochondrion</keyword>
<comment type="similarity">
    <text evidence="1">Belongs to the AIM24 family.</text>
</comment>
<keyword evidence="4" id="KW-1185">Reference proteome</keyword>